<dbReference type="EMBL" id="SRPF01000002">
    <property type="protein sequence ID" value="TGN40003.1"/>
    <property type="molecule type" value="Genomic_DNA"/>
</dbReference>
<dbReference type="SMART" id="SM00382">
    <property type="entry name" value="AAA"/>
    <property type="match status" value="1"/>
</dbReference>
<evidence type="ECO:0000256" key="1">
    <source>
        <dbReference type="ARBA" id="ARBA00022448"/>
    </source>
</evidence>
<dbReference type="CDD" id="cd03261">
    <property type="entry name" value="ABC_Org_Solvent_Resistant"/>
    <property type="match status" value="1"/>
</dbReference>
<keyword evidence="1" id="KW-0813">Transport</keyword>
<keyword evidence="3 5" id="KW-0067">ATP-binding</keyword>
<dbReference type="GO" id="GO:0005524">
    <property type="term" value="F:ATP binding"/>
    <property type="evidence" value="ECO:0007669"/>
    <property type="project" value="UniProtKB-KW"/>
</dbReference>
<dbReference type="Gene3D" id="3.40.50.300">
    <property type="entry name" value="P-loop containing nucleotide triphosphate hydrolases"/>
    <property type="match status" value="1"/>
</dbReference>
<evidence type="ECO:0000256" key="2">
    <source>
        <dbReference type="ARBA" id="ARBA00022741"/>
    </source>
</evidence>
<reference evidence="5 6" key="1">
    <citation type="submission" date="2019-04" db="EMBL/GenBank/DDBJ databases">
        <authorList>
            <person name="Park S."/>
            <person name="Yoon J.-H."/>
        </authorList>
    </citation>
    <scope>NUCLEOTIDE SEQUENCE [LARGE SCALE GENOMIC DNA]</scope>
    <source>
        <strain evidence="5 6">HJM-18</strain>
    </source>
</reference>
<dbReference type="GO" id="GO:0016887">
    <property type="term" value="F:ATP hydrolysis activity"/>
    <property type="evidence" value="ECO:0007669"/>
    <property type="project" value="InterPro"/>
</dbReference>
<dbReference type="InterPro" id="IPR003439">
    <property type="entry name" value="ABC_transporter-like_ATP-bd"/>
</dbReference>
<proteinExistence type="predicted"/>
<evidence type="ECO:0000256" key="3">
    <source>
        <dbReference type="ARBA" id="ARBA00022840"/>
    </source>
</evidence>
<gene>
    <name evidence="5" type="ORF">E5Q11_06830</name>
</gene>
<protein>
    <submittedName>
        <fullName evidence="5">ATP-binding cassette domain-containing protein</fullName>
    </submittedName>
</protein>
<dbReference type="Proteomes" id="UP000298325">
    <property type="component" value="Unassembled WGS sequence"/>
</dbReference>
<accession>A0A4Z1C8T2</accession>
<dbReference type="SUPFAM" id="SSF52540">
    <property type="entry name" value="P-loop containing nucleoside triphosphate hydrolases"/>
    <property type="match status" value="1"/>
</dbReference>
<dbReference type="PANTHER" id="PTHR43023:SF6">
    <property type="entry name" value="INTERMEMBRANE PHOSPHOLIPID TRANSPORT SYSTEM ATP-BINDING PROTEIN MLAF"/>
    <property type="match status" value="1"/>
</dbReference>
<evidence type="ECO:0000313" key="6">
    <source>
        <dbReference type="Proteomes" id="UP000298325"/>
    </source>
</evidence>
<dbReference type="RefSeq" id="WP_135802667.1">
    <property type="nucleotide sequence ID" value="NZ_SRPF01000002.1"/>
</dbReference>
<keyword evidence="6" id="KW-1185">Reference proteome</keyword>
<dbReference type="InterPro" id="IPR003593">
    <property type="entry name" value="AAA+_ATPase"/>
</dbReference>
<sequence>MSDTTDSFSEPYIELTDVVFSRDDRRIFDGVSLKIPRGRITAIMGPSGTGKTTLLRLIGGQLKPDSGSIILAGESVPDLKRKSLYQLREKMGMLFQSGALFTDLSVFENVAFPIRVHTRLPEDMIRDIVLMKLEAVGLRGARDLMPAQLSGGMTRRVALARSIALDPELIMYDEPFAGQDPIAMGVLVKLIRDLNHSMGMTSVLVSHDVPESLSICHHACIVSDGRIIGEGTPDELRNHPSAKVQQFLKGHPDGPVPFHYPAANAGNDWGIDGGGG</sequence>
<organism evidence="5 6">
    <name type="scientific">Marinobacter confluentis</name>
    <dbReference type="NCBI Taxonomy" id="1697557"/>
    <lineage>
        <taxon>Bacteria</taxon>
        <taxon>Pseudomonadati</taxon>
        <taxon>Pseudomonadota</taxon>
        <taxon>Gammaproteobacteria</taxon>
        <taxon>Pseudomonadales</taxon>
        <taxon>Marinobacteraceae</taxon>
        <taxon>Marinobacter</taxon>
    </lineage>
</organism>
<dbReference type="InterPro" id="IPR027417">
    <property type="entry name" value="P-loop_NTPase"/>
</dbReference>
<dbReference type="PROSITE" id="PS50893">
    <property type="entry name" value="ABC_TRANSPORTER_2"/>
    <property type="match status" value="1"/>
</dbReference>
<evidence type="ECO:0000259" key="4">
    <source>
        <dbReference type="PROSITE" id="PS50893"/>
    </source>
</evidence>
<evidence type="ECO:0000313" key="5">
    <source>
        <dbReference type="EMBL" id="TGN40003.1"/>
    </source>
</evidence>
<dbReference type="AlphaFoldDB" id="A0A4Z1C8T2"/>
<feature type="domain" description="ABC transporter" evidence="4">
    <location>
        <begin position="13"/>
        <end position="249"/>
    </location>
</feature>
<dbReference type="PANTHER" id="PTHR43023">
    <property type="entry name" value="PROTEIN TRIGALACTOSYLDIACYLGLYCEROL 3, CHLOROPLASTIC"/>
    <property type="match status" value="1"/>
</dbReference>
<dbReference type="OrthoDB" id="9802264at2"/>
<name>A0A4Z1C8T2_9GAMM</name>
<dbReference type="Pfam" id="PF00005">
    <property type="entry name" value="ABC_tran"/>
    <property type="match status" value="1"/>
</dbReference>
<comment type="caution">
    <text evidence="5">The sequence shown here is derived from an EMBL/GenBank/DDBJ whole genome shotgun (WGS) entry which is preliminary data.</text>
</comment>
<keyword evidence="2" id="KW-0547">Nucleotide-binding</keyword>